<protein>
    <submittedName>
        <fullName evidence="1">Uncharacterized protein</fullName>
    </submittedName>
</protein>
<organism evidence="1">
    <name type="scientific">marine sediment metagenome</name>
    <dbReference type="NCBI Taxonomy" id="412755"/>
    <lineage>
        <taxon>unclassified sequences</taxon>
        <taxon>metagenomes</taxon>
        <taxon>ecological metagenomes</taxon>
    </lineage>
</organism>
<sequence>MLNNSHSQQRIPWFEAQRARLEYEAECRKHGLLPPLQALILSLDEDGKIISRLETLGGTFNNAPPC</sequence>
<evidence type="ECO:0000313" key="1">
    <source>
        <dbReference type="EMBL" id="KKM64855.1"/>
    </source>
</evidence>
<comment type="caution">
    <text evidence="1">The sequence shown here is derived from an EMBL/GenBank/DDBJ whole genome shotgun (WGS) entry which is preliminary data.</text>
</comment>
<dbReference type="EMBL" id="LAZR01010823">
    <property type="protein sequence ID" value="KKM64855.1"/>
    <property type="molecule type" value="Genomic_DNA"/>
</dbReference>
<accession>A0A0F9LKS1</accession>
<gene>
    <name evidence="1" type="ORF">LCGC14_1497170</name>
</gene>
<name>A0A0F9LKS1_9ZZZZ</name>
<dbReference type="AlphaFoldDB" id="A0A0F9LKS1"/>
<proteinExistence type="predicted"/>
<reference evidence="1" key="1">
    <citation type="journal article" date="2015" name="Nature">
        <title>Complex archaea that bridge the gap between prokaryotes and eukaryotes.</title>
        <authorList>
            <person name="Spang A."/>
            <person name="Saw J.H."/>
            <person name="Jorgensen S.L."/>
            <person name="Zaremba-Niedzwiedzka K."/>
            <person name="Martijn J."/>
            <person name="Lind A.E."/>
            <person name="van Eijk R."/>
            <person name="Schleper C."/>
            <person name="Guy L."/>
            <person name="Ettema T.J."/>
        </authorList>
    </citation>
    <scope>NUCLEOTIDE SEQUENCE</scope>
</reference>